<keyword evidence="7 10" id="KW-0482">Metalloprotease</keyword>
<dbReference type="EC" id="3.4.13.22" evidence="10"/>
<dbReference type="InterPro" id="IPR012338">
    <property type="entry name" value="Beta-lactam/transpept-like"/>
</dbReference>
<keyword evidence="2 10" id="KW-0645">Protease</keyword>
<dbReference type="InterPro" id="IPR009045">
    <property type="entry name" value="Zn_M74/Hedgehog-like"/>
</dbReference>
<dbReference type="InterPro" id="IPR000755">
    <property type="entry name" value="A_A_dipeptidase"/>
</dbReference>
<gene>
    <name evidence="13" type="ORF">V5E97_31345</name>
</gene>
<dbReference type="HAMAP" id="MF_01924">
    <property type="entry name" value="A_A_dipeptidase"/>
    <property type="match status" value="1"/>
</dbReference>
<dbReference type="CDD" id="cd14840">
    <property type="entry name" value="D-Ala-D-Ala_dipeptidase_Aad"/>
    <property type="match status" value="1"/>
</dbReference>
<evidence type="ECO:0000256" key="10">
    <source>
        <dbReference type="HAMAP-Rule" id="MF_01924"/>
    </source>
</evidence>
<evidence type="ECO:0000256" key="8">
    <source>
        <dbReference type="ARBA" id="ARBA00023316"/>
    </source>
</evidence>
<keyword evidence="3 10" id="KW-0479">Metal-binding</keyword>
<comment type="similarity">
    <text evidence="9">Belongs to the beta-lactamase family.</text>
</comment>
<dbReference type="RefSeq" id="WP_406695519.1">
    <property type="nucleotide sequence ID" value="NZ_CP155447.1"/>
</dbReference>
<organism evidence="13">
    <name type="scientific">Singulisphaera sp. Ch08</name>
    <dbReference type="NCBI Taxonomy" id="3120278"/>
    <lineage>
        <taxon>Bacteria</taxon>
        <taxon>Pseudomonadati</taxon>
        <taxon>Planctomycetota</taxon>
        <taxon>Planctomycetia</taxon>
        <taxon>Isosphaerales</taxon>
        <taxon>Isosphaeraceae</taxon>
        <taxon>Singulisphaera</taxon>
    </lineage>
</organism>
<evidence type="ECO:0000256" key="11">
    <source>
        <dbReference type="SAM" id="SignalP"/>
    </source>
</evidence>
<keyword evidence="6 10" id="KW-0224">Dipeptidase</keyword>
<keyword evidence="11" id="KW-0732">Signal</keyword>
<feature type="binding site" evidence="10">
    <location>
        <position position="762"/>
    </location>
    <ligand>
        <name>Zn(2+)</name>
        <dbReference type="ChEBI" id="CHEBI:29105"/>
        <note>catalytic</note>
    </ligand>
</feature>
<dbReference type="AlphaFoldDB" id="A0AAU7CCC8"/>
<comment type="similarity">
    <text evidence="10">Belongs to the peptidase M15D family.</text>
</comment>
<comment type="function">
    <text evidence="10">Catalyzes hydrolysis of the D-alanyl-D-alanine dipeptide.</text>
</comment>
<feature type="chain" id="PRO_5043515196" description="D-alanyl-D-alanine dipeptidase" evidence="11">
    <location>
        <begin position="23"/>
        <end position="783"/>
    </location>
</feature>
<protein>
    <recommendedName>
        <fullName evidence="10">D-alanyl-D-alanine dipeptidase</fullName>
        <shortName evidence="10">D-Ala-D-Ala dipeptidase</shortName>
        <ecNumber evidence="10">3.4.13.22</ecNumber>
    </recommendedName>
</protein>
<evidence type="ECO:0000256" key="4">
    <source>
        <dbReference type="ARBA" id="ARBA00022801"/>
    </source>
</evidence>
<dbReference type="InterPro" id="IPR001466">
    <property type="entry name" value="Beta-lactam-related"/>
</dbReference>
<keyword evidence="8" id="KW-0961">Cell wall biogenesis/degradation</keyword>
<dbReference type="PANTHER" id="PTHR22935">
    <property type="entry name" value="PENICILLIN-BINDING PROTEIN"/>
    <property type="match status" value="1"/>
</dbReference>
<dbReference type="GO" id="GO:0160237">
    <property type="term" value="F:D-Ala-D-Ala dipeptidase activity"/>
    <property type="evidence" value="ECO:0007669"/>
    <property type="project" value="UniProtKB-EC"/>
</dbReference>
<evidence type="ECO:0000256" key="1">
    <source>
        <dbReference type="ARBA" id="ARBA00001362"/>
    </source>
</evidence>
<feature type="signal peptide" evidence="11">
    <location>
        <begin position="1"/>
        <end position="22"/>
    </location>
</feature>
<evidence type="ECO:0000256" key="3">
    <source>
        <dbReference type="ARBA" id="ARBA00022723"/>
    </source>
</evidence>
<keyword evidence="4 10" id="KW-0378">Hydrolase</keyword>
<dbReference type="Pfam" id="PF00144">
    <property type="entry name" value="Beta-lactamase"/>
    <property type="match status" value="1"/>
</dbReference>
<reference evidence="13" key="1">
    <citation type="submission" date="2024-05" db="EMBL/GenBank/DDBJ databases">
        <title>Planctomycetes of the genus Singulisphaera possess chitinolytic capabilities.</title>
        <authorList>
            <person name="Ivanova A."/>
        </authorList>
    </citation>
    <scope>NUCLEOTIDE SEQUENCE</scope>
    <source>
        <strain evidence="13">Ch08T</strain>
    </source>
</reference>
<dbReference type="PANTHER" id="PTHR22935:SF95">
    <property type="entry name" value="BETA-LACTAMASE-LIKE 1-RELATED"/>
    <property type="match status" value="1"/>
</dbReference>
<evidence type="ECO:0000256" key="2">
    <source>
        <dbReference type="ARBA" id="ARBA00022670"/>
    </source>
</evidence>
<feature type="active site" description="Proton donor/acceptor" evidence="10">
    <location>
        <position position="759"/>
    </location>
</feature>
<dbReference type="SUPFAM" id="SSF56601">
    <property type="entry name" value="beta-lactamase/transpeptidase-like"/>
    <property type="match status" value="1"/>
</dbReference>
<evidence type="ECO:0000313" key="13">
    <source>
        <dbReference type="EMBL" id="XBH02778.1"/>
    </source>
</evidence>
<evidence type="ECO:0000256" key="5">
    <source>
        <dbReference type="ARBA" id="ARBA00022833"/>
    </source>
</evidence>
<dbReference type="GO" id="GO:0008237">
    <property type="term" value="F:metallopeptidase activity"/>
    <property type="evidence" value="ECO:0007669"/>
    <property type="project" value="UniProtKB-KW"/>
</dbReference>
<feature type="binding site" evidence="10">
    <location>
        <position position="701"/>
    </location>
    <ligand>
        <name>Zn(2+)</name>
        <dbReference type="ChEBI" id="CHEBI:29105"/>
        <note>catalytic</note>
    </ligand>
</feature>
<accession>A0AAU7CCC8</accession>
<evidence type="ECO:0000256" key="6">
    <source>
        <dbReference type="ARBA" id="ARBA00022997"/>
    </source>
</evidence>
<feature type="binding site" evidence="10">
    <location>
        <position position="694"/>
    </location>
    <ligand>
        <name>Zn(2+)</name>
        <dbReference type="ChEBI" id="CHEBI:29105"/>
        <note>catalytic</note>
    </ligand>
</feature>
<comment type="cofactor">
    <cofactor evidence="10">
        <name>Zn(2+)</name>
        <dbReference type="ChEBI" id="CHEBI:29105"/>
    </cofactor>
    <text evidence="10">Binds 1 zinc ion per subunit.</text>
</comment>
<dbReference type="Gene3D" id="3.30.1380.10">
    <property type="match status" value="1"/>
</dbReference>
<name>A0AAU7CCC8_9BACT</name>
<dbReference type="GO" id="GO:0006508">
    <property type="term" value="P:proteolysis"/>
    <property type="evidence" value="ECO:0007669"/>
    <property type="project" value="UniProtKB-KW"/>
</dbReference>
<feature type="site" description="Transition state stabilizer" evidence="10">
    <location>
        <position position="665"/>
    </location>
</feature>
<sequence length="783" mass="86668">MIRAIAALTLSLLAVAPRGALAEVTIPPREPYAEAAKKLESWITSEIDQKEIPGLSIALVDGQQIVWARGFGFADSRRRLPASAETVYRVGSVSKLFTDIAVMQLVEQGMLNLDTPVQEYLPEFAPKQTAGKPITLRHLMSHRSGLVRESPVGHYFDPTEPTLAASVKSLNETALVYAPEFKTKYSNAGIAVVGRVLEQVGGEPFGPALERRLLGPLQLDRTRFSPTPDMKGLLANGVMSTYDGRSFAAPTFALGTAPAGNLYSNVLDLGRFLSVLFAEGKGPNGTTILKSETLRQMIEPQFSKSGDKTKFGFGFALAEIDGHRRIGHGGAIYGFATEVGALPDEKLGVVVIANRDCANALTKRVADTALRLMLAVRESKPLATIDSSSPVSSERALSLEGQYGSGDKGVDLLARNGKLYLTRREGGARAQLRQAGDQLIVDDLLEYGSNVQQKGDQLIVDGTALTRLAVTKPEPSPDRWAGLIGEYGWDHNVLYIYEKDGKLHALIEWFFSYPLEEVSPDHFRFPARGLYDGESLTFRRDEKGRAKEVVAAEVHFLRRPIDGEDGATFRIQPLRPVAELRAEALFAKPPREPGKFRTPELVDITTIEPTIKLDIRYASTNNFMGTPLYSSARAFMQRPVAEALQKIHQALKPQGYGILIHDSYRPWYVTKMFWDATPGPSKIFVANPAKGSRHNRGSAIDLTLYDLATGKPVPMVGGYDEFSQRSYPDYPGGTSLQRWHRELLRHAMEKEAFTVNVNEWWHFDHKDWSTYPILNIPFEEIER</sequence>
<dbReference type="EMBL" id="CP155447">
    <property type="protein sequence ID" value="XBH02778.1"/>
    <property type="molecule type" value="Genomic_DNA"/>
</dbReference>
<feature type="domain" description="Beta-lactamase-related" evidence="12">
    <location>
        <begin position="41"/>
        <end position="357"/>
    </location>
</feature>
<dbReference type="GO" id="GO:0071555">
    <property type="term" value="P:cell wall organization"/>
    <property type="evidence" value="ECO:0007669"/>
    <property type="project" value="UniProtKB-KW"/>
</dbReference>
<dbReference type="GO" id="GO:0008270">
    <property type="term" value="F:zinc ion binding"/>
    <property type="evidence" value="ECO:0007669"/>
    <property type="project" value="UniProtKB-UniRule"/>
</dbReference>
<dbReference type="SUPFAM" id="SSF55166">
    <property type="entry name" value="Hedgehog/DD-peptidase"/>
    <property type="match status" value="1"/>
</dbReference>
<dbReference type="Gene3D" id="3.40.710.10">
    <property type="entry name" value="DD-peptidase/beta-lactamase superfamily"/>
    <property type="match status" value="1"/>
</dbReference>
<dbReference type="Pfam" id="PF01427">
    <property type="entry name" value="Peptidase_M15"/>
    <property type="match status" value="1"/>
</dbReference>
<evidence type="ECO:0000256" key="7">
    <source>
        <dbReference type="ARBA" id="ARBA00023049"/>
    </source>
</evidence>
<evidence type="ECO:0000256" key="9">
    <source>
        <dbReference type="ARBA" id="ARBA00038473"/>
    </source>
</evidence>
<evidence type="ECO:0000259" key="12">
    <source>
        <dbReference type="Pfam" id="PF00144"/>
    </source>
</evidence>
<comment type="catalytic activity">
    <reaction evidence="1 10">
        <text>D-alanyl-D-alanine + H2O = 2 D-alanine</text>
        <dbReference type="Rhea" id="RHEA:20661"/>
        <dbReference type="ChEBI" id="CHEBI:15377"/>
        <dbReference type="ChEBI" id="CHEBI:57416"/>
        <dbReference type="ChEBI" id="CHEBI:57822"/>
        <dbReference type="EC" id="3.4.13.22"/>
    </reaction>
</comment>
<keyword evidence="5 10" id="KW-0862">Zinc</keyword>
<proteinExistence type="inferred from homology"/>
<dbReference type="InterPro" id="IPR051478">
    <property type="entry name" value="Beta-lactamase-like_AB/R"/>
</dbReference>